<dbReference type="SMART" id="SM00559">
    <property type="entry name" value="Ku78"/>
    <property type="match status" value="1"/>
</dbReference>
<evidence type="ECO:0000313" key="4">
    <source>
        <dbReference type="EMBL" id="SEW20054.1"/>
    </source>
</evidence>
<dbReference type="InterPro" id="IPR016194">
    <property type="entry name" value="SPOC-like_C_dom_sf"/>
</dbReference>
<accession>A0A1I0PZJ3</accession>
<dbReference type="EMBL" id="FOJI01000006">
    <property type="protein sequence ID" value="SEW20054.1"/>
    <property type="molecule type" value="Genomic_DNA"/>
</dbReference>
<keyword evidence="2" id="KW-0234">DNA repair</keyword>
<dbReference type="Proteomes" id="UP000199701">
    <property type="component" value="Unassembled WGS sequence"/>
</dbReference>
<evidence type="ECO:0000256" key="2">
    <source>
        <dbReference type="HAMAP-Rule" id="MF_01875"/>
    </source>
</evidence>
<evidence type="ECO:0000259" key="3">
    <source>
        <dbReference type="SMART" id="SM00559"/>
    </source>
</evidence>
<keyword evidence="2" id="KW-0227">DNA damage</keyword>
<name>A0A1I0PZJ3_9FIRM</name>
<dbReference type="HAMAP" id="MF_01875">
    <property type="entry name" value="Prokaryotic_Ku"/>
    <property type="match status" value="1"/>
</dbReference>
<comment type="function">
    <text evidence="2">With LigD forms a non-homologous end joining (NHEJ) DNA repair enzyme, which repairs dsDNA breaks with reduced fidelity. Binds linear dsDNA with 5'- and 3'- overhangs but not closed circular dsDNA nor ssDNA. Recruits and stimulates the ligase activity of LigD.</text>
</comment>
<dbReference type="InterPro" id="IPR006164">
    <property type="entry name" value="DNA_bd_Ku70/Ku80"/>
</dbReference>
<dbReference type="CDD" id="cd00789">
    <property type="entry name" value="KU_like"/>
    <property type="match status" value="1"/>
</dbReference>
<keyword evidence="5" id="KW-1185">Reference proteome</keyword>
<sequence>MAVAHKGSISMGLVLIPIGMYKTTTDNDIHFNQLDKESKARIKYKKYCSHCNKEVTTSDIIKGYEYEKDKYVIMTDDELEKIKTKRDKSIHIIQFAKMIEIDPIFYENDYYGLPDVGAEKAFELLRQSLLSQKKVAIAKTVIGTRENLIVLYPTDEGIIVKTLFYQDEIVEIPKKIPKMKLDKNELDMAKMLIENMTKPFDAAEFKDEYQTRLREAIMTKIQGKEIISVDNGEQNNVIDLMEALQRSLELTNSPNAKTKTVKNKKSTA</sequence>
<gene>
    <name evidence="2" type="primary">ku</name>
    <name evidence="4" type="ORF">SAMN05421659_106169</name>
</gene>
<keyword evidence="1 2" id="KW-0238">DNA-binding</keyword>
<dbReference type="GO" id="GO:0006303">
    <property type="term" value="P:double-strand break repair via nonhomologous end joining"/>
    <property type="evidence" value="ECO:0007669"/>
    <property type="project" value="UniProtKB-UniRule"/>
</dbReference>
<protein>
    <recommendedName>
        <fullName evidence="2">Non-homologous end joining protein Ku</fullName>
    </recommendedName>
</protein>
<dbReference type="GO" id="GO:0003690">
    <property type="term" value="F:double-stranded DNA binding"/>
    <property type="evidence" value="ECO:0007669"/>
    <property type="project" value="UniProtKB-UniRule"/>
</dbReference>
<dbReference type="InterPro" id="IPR009187">
    <property type="entry name" value="Prok_Ku"/>
</dbReference>
<dbReference type="Pfam" id="PF02735">
    <property type="entry name" value="Ku"/>
    <property type="match status" value="1"/>
</dbReference>
<organism evidence="4 5">
    <name type="scientific">[Clostridium] fimetarium</name>
    <dbReference type="NCBI Taxonomy" id="99656"/>
    <lineage>
        <taxon>Bacteria</taxon>
        <taxon>Bacillati</taxon>
        <taxon>Bacillota</taxon>
        <taxon>Clostridia</taxon>
        <taxon>Lachnospirales</taxon>
        <taxon>Lachnospiraceae</taxon>
    </lineage>
</organism>
<evidence type="ECO:0000256" key="1">
    <source>
        <dbReference type="ARBA" id="ARBA00023125"/>
    </source>
</evidence>
<dbReference type="GO" id="GO:0006310">
    <property type="term" value="P:DNA recombination"/>
    <property type="evidence" value="ECO:0007669"/>
    <property type="project" value="UniProtKB-KW"/>
</dbReference>
<comment type="subunit">
    <text evidence="2">Homodimer. Interacts with LigD.</text>
</comment>
<dbReference type="NCBIfam" id="TIGR02772">
    <property type="entry name" value="Ku_bact"/>
    <property type="match status" value="1"/>
</dbReference>
<dbReference type="OrthoDB" id="9795084at2"/>
<feature type="domain" description="Ku" evidence="3">
    <location>
        <begin position="52"/>
        <end position="181"/>
    </location>
</feature>
<keyword evidence="2" id="KW-0233">DNA recombination</keyword>
<dbReference type="AlphaFoldDB" id="A0A1I0PZJ3"/>
<evidence type="ECO:0000313" key="5">
    <source>
        <dbReference type="Proteomes" id="UP000199701"/>
    </source>
</evidence>
<dbReference type="SUPFAM" id="SSF100939">
    <property type="entry name" value="SPOC domain-like"/>
    <property type="match status" value="1"/>
</dbReference>
<dbReference type="PANTHER" id="PTHR41251:SF1">
    <property type="entry name" value="NON-HOMOLOGOUS END JOINING PROTEIN KU"/>
    <property type="match status" value="1"/>
</dbReference>
<dbReference type="PANTHER" id="PTHR41251">
    <property type="entry name" value="NON-HOMOLOGOUS END JOINING PROTEIN KU"/>
    <property type="match status" value="1"/>
</dbReference>
<dbReference type="Gene3D" id="2.40.290.10">
    <property type="match status" value="1"/>
</dbReference>
<reference evidence="4 5" key="1">
    <citation type="submission" date="2016-10" db="EMBL/GenBank/DDBJ databases">
        <authorList>
            <person name="de Groot N.N."/>
        </authorList>
    </citation>
    <scope>NUCLEOTIDE SEQUENCE [LARGE SCALE GENOMIC DNA]</scope>
    <source>
        <strain evidence="4 5">DSM 9179</strain>
    </source>
</reference>
<proteinExistence type="inferred from homology"/>
<dbReference type="RefSeq" id="WP_092453357.1">
    <property type="nucleotide sequence ID" value="NZ_FOJI01000006.1"/>
</dbReference>
<comment type="similarity">
    <text evidence="2">Belongs to the prokaryotic Ku family.</text>
</comment>
<dbReference type="PIRSF" id="PIRSF006493">
    <property type="entry name" value="Prok_Ku"/>
    <property type="match status" value="1"/>
</dbReference>